<dbReference type="PROSITE" id="PS00330">
    <property type="entry name" value="HEMOLYSIN_CALCIUM"/>
    <property type="match status" value="3"/>
</dbReference>
<dbReference type="OrthoDB" id="6305173at2"/>
<name>A0A5M6HJZ8_9HYPH</name>
<dbReference type="Pfam" id="PF00353">
    <property type="entry name" value="HemolysinCabind"/>
    <property type="match status" value="3"/>
</dbReference>
<evidence type="ECO:0000259" key="4">
    <source>
        <dbReference type="Pfam" id="PF13403"/>
    </source>
</evidence>
<evidence type="ECO:0000256" key="2">
    <source>
        <dbReference type="ARBA" id="ARBA00022525"/>
    </source>
</evidence>
<accession>A0A5M6HJZ8</accession>
<feature type="region of interest" description="Disordered" evidence="3">
    <location>
        <begin position="25"/>
        <end position="84"/>
    </location>
</feature>
<dbReference type="GO" id="GO:0005576">
    <property type="term" value="C:extracellular region"/>
    <property type="evidence" value="ECO:0007669"/>
    <property type="project" value="UniProtKB-SubCell"/>
</dbReference>
<dbReference type="SUPFAM" id="SSF51294">
    <property type="entry name" value="Hedgehog/intein (Hint) domain"/>
    <property type="match status" value="1"/>
</dbReference>
<dbReference type="Gene3D" id="2.150.10.10">
    <property type="entry name" value="Serralysin-like metalloprotease, C-terminal"/>
    <property type="match status" value="3"/>
</dbReference>
<dbReference type="EMBL" id="VWPL01000047">
    <property type="protein sequence ID" value="KAA5595959.1"/>
    <property type="molecule type" value="Genomic_DNA"/>
</dbReference>
<dbReference type="Pfam" id="PF13403">
    <property type="entry name" value="Hint_2"/>
    <property type="match status" value="1"/>
</dbReference>
<dbReference type="InterPro" id="IPR001343">
    <property type="entry name" value="Hemolysn_Ca-bd"/>
</dbReference>
<evidence type="ECO:0000256" key="3">
    <source>
        <dbReference type="SAM" id="MobiDB-lite"/>
    </source>
</evidence>
<dbReference type="AlphaFoldDB" id="A0A5M6HJZ8"/>
<dbReference type="InterPro" id="IPR036844">
    <property type="entry name" value="Hint_dom_sf"/>
</dbReference>
<dbReference type="Proteomes" id="UP000323886">
    <property type="component" value="Unassembled WGS sequence"/>
</dbReference>
<dbReference type="InterPro" id="IPR011049">
    <property type="entry name" value="Serralysin-like_metalloprot_C"/>
</dbReference>
<dbReference type="InterPro" id="IPR028992">
    <property type="entry name" value="Hedgehog/Intein_dom"/>
</dbReference>
<proteinExistence type="predicted"/>
<keyword evidence="6" id="KW-1185">Reference proteome</keyword>
<dbReference type="SUPFAM" id="SSF51120">
    <property type="entry name" value="beta-Roll"/>
    <property type="match status" value="1"/>
</dbReference>
<comment type="caution">
    <text evidence="5">The sequence shown here is derived from an EMBL/GenBank/DDBJ whole genome shotgun (WGS) entry which is preliminary data.</text>
</comment>
<reference evidence="5 6" key="1">
    <citation type="submission" date="2019-09" db="EMBL/GenBank/DDBJ databases">
        <title>Draft Whole-Genome sequence of Blastochloris sulfoviridis DSM 729.</title>
        <authorList>
            <person name="Meyer T.E."/>
            <person name="Kyndt J.A."/>
        </authorList>
    </citation>
    <scope>NUCLEOTIDE SEQUENCE [LARGE SCALE GENOMIC DNA]</scope>
    <source>
        <strain evidence="5 6">DSM 729</strain>
    </source>
</reference>
<dbReference type="RefSeq" id="WP_150098804.1">
    <property type="nucleotide sequence ID" value="NZ_VWPL01000047.1"/>
</dbReference>
<dbReference type="PRINTS" id="PR00313">
    <property type="entry name" value="CABNDNGRPT"/>
</dbReference>
<feature type="compositionally biased region" description="Acidic residues" evidence="3">
    <location>
        <begin position="66"/>
        <end position="77"/>
    </location>
</feature>
<feature type="region of interest" description="Disordered" evidence="3">
    <location>
        <begin position="1"/>
        <end position="20"/>
    </location>
</feature>
<comment type="subcellular location">
    <subcellularLocation>
        <location evidence="1">Secreted</location>
    </subcellularLocation>
</comment>
<evidence type="ECO:0000256" key="1">
    <source>
        <dbReference type="ARBA" id="ARBA00004613"/>
    </source>
</evidence>
<dbReference type="PANTHER" id="PTHR38340">
    <property type="entry name" value="S-LAYER PROTEIN"/>
    <property type="match status" value="1"/>
</dbReference>
<evidence type="ECO:0000313" key="5">
    <source>
        <dbReference type="EMBL" id="KAA5595959.1"/>
    </source>
</evidence>
<dbReference type="InterPro" id="IPR018511">
    <property type="entry name" value="Hemolysin-typ_Ca-bd_CS"/>
</dbReference>
<feature type="domain" description="Hedgehog/Intein (Hint)" evidence="4">
    <location>
        <begin position="197"/>
        <end position="331"/>
    </location>
</feature>
<dbReference type="Gene3D" id="2.170.16.10">
    <property type="entry name" value="Hedgehog/Intein (Hint) domain"/>
    <property type="match status" value="1"/>
</dbReference>
<protein>
    <recommendedName>
        <fullName evidence="4">Hedgehog/Intein (Hint) domain-containing protein</fullName>
    </recommendedName>
</protein>
<dbReference type="InterPro" id="IPR050557">
    <property type="entry name" value="RTX_toxin/Mannuronan_C5-epim"/>
</dbReference>
<evidence type="ECO:0000313" key="6">
    <source>
        <dbReference type="Proteomes" id="UP000323886"/>
    </source>
</evidence>
<dbReference type="GO" id="GO:0005509">
    <property type="term" value="F:calcium ion binding"/>
    <property type="evidence" value="ECO:0007669"/>
    <property type="project" value="InterPro"/>
</dbReference>
<gene>
    <name evidence="5" type="ORF">F1193_16000</name>
</gene>
<feature type="compositionally biased region" description="Low complexity" evidence="3">
    <location>
        <begin position="47"/>
        <end position="60"/>
    </location>
</feature>
<keyword evidence="2" id="KW-0964">Secreted</keyword>
<organism evidence="5 6">
    <name type="scientific">Blastochloris sulfoviridis</name>
    <dbReference type="NCBI Taxonomy" id="50712"/>
    <lineage>
        <taxon>Bacteria</taxon>
        <taxon>Pseudomonadati</taxon>
        <taxon>Pseudomonadota</taxon>
        <taxon>Alphaproteobacteria</taxon>
        <taxon>Hyphomicrobiales</taxon>
        <taxon>Blastochloridaceae</taxon>
        <taxon>Blastochloris</taxon>
    </lineage>
</organism>
<sequence length="392" mass="40764">MPTPIHGTPDDDVLDGTSGNDIIYGKAGDDTLTGEAGADELRGGSGDDTLLGGADADALFGGSGDDTLDGGQGEDEIYGGTGDDKIYGGAGDDTIAGGKGADFIKGGLGDDTIDGGKGDDEIYGGAGDDVITGGKGEDTIKGGAGDDTVVFSGNRDQYTIIANNDGTFSITNDVTGETDTVDFDVESAQFDDGTVTICFMPGTMVRTPSGEVAVETLQAGDHVLTSEGAAQPVRWIGRQTVSTRFGDPLRVLPIRIKAGALGEGVPSRDLLISPDHAILVDGALIHAGALVNGTSIVRERDVPEVFTYYHVELDDHSLVLAENTPAETFVDNVERLNFDNWAEYQALYPEGKTITELPYPRAKAHRQVPVSLRVQLMARAQAIGAAVEKAVA</sequence>
<dbReference type="PANTHER" id="PTHR38340:SF1">
    <property type="entry name" value="S-LAYER PROTEIN"/>
    <property type="match status" value="1"/>
</dbReference>